<dbReference type="InterPro" id="IPR036680">
    <property type="entry name" value="SPOR-like_sf"/>
</dbReference>
<dbReference type="GO" id="GO:0042834">
    <property type="term" value="F:peptidoglycan binding"/>
    <property type="evidence" value="ECO:0007669"/>
    <property type="project" value="InterPro"/>
</dbReference>
<evidence type="ECO:0000313" key="5">
    <source>
        <dbReference type="Proteomes" id="UP000285295"/>
    </source>
</evidence>
<reference evidence="4 5" key="2">
    <citation type="submission" date="2019-01" db="EMBL/GenBank/DDBJ databases">
        <authorList>
            <person name="Li Y."/>
        </authorList>
    </citation>
    <scope>NUCLEOTIDE SEQUENCE [LARGE SCALE GENOMIC DNA]</scope>
    <source>
        <strain evidence="4 5">D19-10-3-21</strain>
    </source>
</reference>
<organism evidence="4 5">
    <name type="scientific">Paenirhodobacter populi</name>
    <dbReference type="NCBI Taxonomy" id="2306993"/>
    <lineage>
        <taxon>Bacteria</taxon>
        <taxon>Pseudomonadati</taxon>
        <taxon>Pseudomonadota</taxon>
        <taxon>Alphaproteobacteria</taxon>
        <taxon>Rhodobacterales</taxon>
        <taxon>Rhodobacter group</taxon>
        <taxon>Paenirhodobacter</taxon>
    </lineage>
</organism>
<dbReference type="EMBL" id="SAUX01000010">
    <property type="protein sequence ID" value="RWR29762.1"/>
    <property type="molecule type" value="Genomic_DNA"/>
</dbReference>
<reference evidence="4 5" key="1">
    <citation type="submission" date="2019-01" db="EMBL/GenBank/DDBJ databases">
        <title>Sinorhodobacter populi sp. nov. isolated from the symptomatic bark tissue of Populus euramericana canker.</title>
        <authorList>
            <person name="Xu G."/>
        </authorList>
    </citation>
    <scope>NUCLEOTIDE SEQUENCE [LARGE SCALE GENOMIC DNA]</scope>
    <source>
        <strain evidence="4 5">D19-10-3-21</strain>
    </source>
</reference>
<dbReference type="PROSITE" id="PS51724">
    <property type="entry name" value="SPOR"/>
    <property type="match status" value="1"/>
</dbReference>
<feature type="region of interest" description="Disordered" evidence="1">
    <location>
        <begin position="135"/>
        <end position="265"/>
    </location>
</feature>
<name>A0A443KAR0_9RHOB</name>
<dbReference type="Proteomes" id="UP000285295">
    <property type="component" value="Unassembled WGS sequence"/>
</dbReference>
<comment type="caution">
    <text evidence="4">The sequence shown here is derived from an EMBL/GenBank/DDBJ whole genome shotgun (WGS) entry which is preliminary data.</text>
</comment>
<evidence type="ECO:0000313" key="4">
    <source>
        <dbReference type="EMBL" id="RWR29762.1"/>
    </source>
</evidence>
<proteinExistence type="predicted"/>
<dbReference type="SUPFAM" id="SSF110997">
    <property type="entry name" value="Sporulation related repeat"/>
    <property type="match status" value="1"/>
</dbReference>
<feature type="signal peptide" evidence="2">
    <location>
        <begin position="1"/>
        <end position="20"/>
    </location>
</feature>
<accession>A0A443KAR0</accession>
<feature type="chain" id="PRO_5019376727" evidence="2">
    <location>
        <begin position="21"/>
        <end position="343"/>
    </location>
</feature>
<sequence length="343" mass="34665">MAMRGSIQVGIMLGMAFALCACTEAPAPGARPAAGAAVSGEVETPKTYSRTEPGLWDGRPSLGGVWVAHPGVKSPRRVLIRNTENGKSIAGALFRRERNLPGIPLQVSSDAAEALGMLAGAPAKLSIVALERVDPPEDKAGKPPAGTAATAPNAAQAAKADPAKASVKADATAAKAPSQAKADAAPQATPAKADPAAQKASVKTDAAVAKAPPQAKADAAPKATPEKADAAAPKASVKTDAAAPQAAREAPEKAPAPTAKTPAESAAPGHYVQLGLFGVEANARQAAEALARSDTPGELRKQVSGRKTYWSVVAGPVKTSAEQELLLKKIRGLGYADAYAVRK</sequence>
<feature type="compositionally biased region" description="Low complexity" evidence="1">
    <location>
        <begin position="142"/>
        <end position="223"/>
    </location>
</feature>
<gene>
    <name evidence="4" type="ORF">D2T31_10010</name>
</gene>
<evidence type="ECO:0000256" key="2">
    <source>
        <dbReference type="SAM" id="SignalP"/>
    </source>
</evidence>
<dbReference type="AlphaFoldDB" id="A0A443KAR0"/>
<keyword evidence="2" id="KW-0732">Signal</keyword>
<protein>
    <submittedName>
        <fullName evidence="4">SPOR domain-containing protein</fullName>
    </submittedName>
</protein>
<dbReference type="InterPro" id="IPR007730">
    <property type="entry name" value="SPOR-like_dom"/>
</dbReference>
<dbReference type="Gene3D" id="3.30.70.1070">
    <property type="entry name" value="Sporulation related repeat"/>
    <property type="match status" value="1"/>
</dbReference>
<dbReference type="PROSITE" id="PS51257">
    <property type="entry name" value="PROKAR_LIPOPROTEIN"/>
    <property type="match status" value="1"/>
</dbReference>
<dbReference type="OrthoDB" id="9766672at2"/>
<feature type="domain" description="SPOR" evidence="3">
    <location>
        <begin position="264"/>
        <end position="343"/>
    </location>
</feature>
<feature type="compositionally biased region" description="Low complexity" evidence="1">
    <location>
        <begin position="230"/>
        <end position="265"/>
    </location>
</feature>
<evidence type="ECO:0000259" key="3">
    <source>
        <dbReference type="PROSITE" id="PS51724"/>
    </source>
</evidence>
<evidence type="ECO:0000256" key="1">
    <source>
        <dbReference type="SAM" id="MobiDB-lite"/>
    </source>
</evidence>
<dbReference type="Pfam" id="PF05036">
    <property type="entry name" value="SPOR"/>
    <property type="match status" value="1"/>
</dbReference>